<name>A0A398BKF8_9RHOB</name>
<reference evidence="1 2" key="1">
    <citation type="submission" date="2018-09" db="EMBL/GenBank/DDBJ databases">
        <title>Gemmobacter lutimaris sp. nov., a marine bacterium isolated from tidal flat.</title>
        <authorList>
            <person name="Lee D.W."/>
            <person name="Yoo Y."/>
            <person name="Kim J.-J."/>
            <person name="Kim B.S."/>
        </authorList>
    </citation>
    <scope>NUCLEOTIDE SEQUENCE [LARGE SCALE GENOMIC DNA]</scope>
    <source>
        <strain evidence="1 2">YJ-T1-11</strain>
    </source>
</reference>
<evidence type="ECO:0000313" key="2">
    <source>
        <dbReference type="Proteomes" id="UP000266649"/>
    </source>
</evidence>
<proteinExistence type="predicted"/>
<dbReference type="Proteomes" id="UP000266649">
    <property type="component" value="Unassembled WGS sequence"/>
</dbReference>
<gene>
    <name evidence="1" type="ORF">D2N39_13135</name>
</gene>
<comment type="caution">
    <text evidence="1">The sequence shown here is derived from an EMBL/GenBank/DDBJ whole genome shotgun (WGS) entry which is preliminary data.</text>
</comment>
<accession>A0A398BKF8</accession>
<dbReference type="OrthoDB" id="7857082at2"/>
<keyword evidence="2" id="KW-1185">Reference proteome</keyword>
<protein>
    <submittedName>
        <fullName evidence="1">Uncharacterized protein</fullName>
    </submittedName>
</protein>
<dbReference type="RefSeq" id="WP_119135250.1">
    <property type="nucleotide sequence ID" value="NZ_QXXQ01000007.1"/>
</dbReference>
<evidence type="ECO:0000313" key="1">
    <source>
        <dbReference type="EMBL" id="RID91199.1"/>
    </source>
</evidence>
<dbReference type="EMBL" id="QXXQ01000007">
    <property type="protein sequence ID" value="RID91199.1"/>
    <property type="molecule type" value="Genomic_DNA"/>
</dbReference>
<dbReference type="AlphaFoldDB" id="A0A398BKF8"/>
<sequence>MSNLATHLAEQAALTAAYEAECDAAARGAMEASRDFAQLQDARDHATILAALRFWQREAVGLMDNLPEDDIASDEGTLTPLTREEIDALCDRLNENPDPLHQPVLSWNCLPEAEAPRDVVTGYPLIGLDLRFTASVAIDENDRDTIVTAPHDATATSLYAMAENGEAIALHDSDLTHDGAAEIAERVRLMLCAIIDARAEAPNEG</sequence>
<organism evidence="1 2">
    <name type="scientific">Gemmobacter lutimaris</name>
    <dbReference type="NCBI Taxonomy" id="2306023"/>
    <lineage>
        <taxon>Bacteria</taxon>
        <taxon>Pseudomonadati</taxon>
        <taxon>Pseudomonadota</taxon>
        <taxon>Alphaproteobacteria</taxon>
        <taxon>Rhodobacterales</taxon>
        <taxon>Paracoccaceae</taxon>
        <taxon>Gemmobacter</taxon>
    </lineage>
</organism>